<dbReference type="Gene3D" id="3.40.630.30">
    <property type="match status" value="1"/>
</dbReference>
<evidence type="ECO:0000313" key="8">
    <source>
        <dbReference type="Proteomes" id="UP000626109"/>
    </source>
</evidence>
<dbReference type="Pfam" id="PF00583">
    <property type="entry name" value="Acetyltransf_1"/>
    <property type="match status" value="1"/>
</dbReference>
<feature type="compositionally biased region" description="Low complexity" evidence="3">
    <location>
        <begin position="179"/>
        <end position="199"/>
    </location>
</feature>
<dbReference type="SUPFAM" id="SSF55729">
    <property type="entry name" value="Acyl-CoA N-acyltransferases (Nat)"/>
    <property type="match status" value="1"/>
</dbReference>
<reference evidence="7" key="1">
    <citation type="submission" date="2021-02" db="EMBL/GenBank/DDBJ databases">
        <authorList>
            <person name="Dougan E. K."/>
            <person name="Rhodes N."/>
            <person name="Thang M."/>
            <person name="Chan C."/>
        </authorList>
    </citation>
    <scope>NUCLEOTIDE SEQUENCE</scope>
</reference>
<evidence type="ECO:0000256" key="1">
    <source>
        <dbReference type="ARBA" id="ARBA00022679"/>
    </source>
</evidence>
<feature type="region of interest" description="Disordered" evidence="3">
    <location>
        <begin position="117"/>
        <end position="201"/>
    </location>
</feature>
<feature type="region of interest" description="Disordered" evidence="3">
    <location>
        <begin position="29"/>
        <end position="81"/>
    </location>
</feature>
<feature type="domain" description="WLM" evidence="6">
    <location>
        <begin position="455"/>
        <end position="637"/>
    </location>
</feature>
<organism evidence="7 8">
    <name type="scientific">Polarella glacialis</name>
    <name type="common">Dinoflagellate</name>
    <dbReference type="NCBI Taxonomy" id="89957"/>
    <lineage>
        <taxon>Eukaryota</taxon>
        <taxon>Sar</taxon>
        <taxon>Alveolata</taxon>
        <taxon>Dinophyceae</taxon>
        <taxon>Suessiales</taxon>
        <taxon>Suessiaceae</taxon>
        <taxon>Polarella</taxon>
    </lineage>
</organism>
<feature type="non-terminal residue" evidence="7">
    <location>
        <position position="1"/>
    </location>
</feature>
<protein>
    <recommendedName>
        <fullName evidence="9">N-acetyltransferase domain-containing protein</fullName>
    </recommendedName>
</protein>
<feature type="region of interest" description="Disordered" evidence="3">
    <location>
        <begin position="213"/>
        <end position="249"/>
    </location>
</feature>
<dbReference type="InterPro" id="IPR016181">
    <property type="entry name" value="Acyl_CoA_acyltransferase"/>
</dbReference>
<dbReference type="AlphaFoldDB" id="A0A813LG83"/>
<dbReference type="PROSITE" id="PS51186">
    <property type="entry name" value="GNAT"/>
    <property type="match status" value="1"/>
</dbReference>
<dbReference type="GO" id="GO:0016747">
    <property type="term" value="F:acyltransferase activity, transferring groups other than amino-acyl groups"/>
    <property type="evidence" value="ECO:0007669"/>
    <property type="project" value="InterPro"/>
</dbReference>
<keyword evidence="2" id="KW-0012">Acyltransferase</keyword>
<evidence type="ECO:0000256" key="4">
    <source>
        <dbReference type="SAM" id="SignalP"/>
    </source>
</evidence>
<dbReference type="Pfam" id="PF08325">
    <property type="entry name" value="WLM"/>
    <property type="match status" value="1"/>
</dbReference>
<dbReference type="InterPro" id="IPR050680">
    <property type="entry name" value="YpeA/RimI_acetyltransf"/>
</dbReference>
<feature type="domain" description="N-acetyltransferase" evidence="5">
    <location>
        <begin position="289"/>
        <end position="447"/>
    </location>
</feature>
<dbReference type="InterPro" id="IPR013536">
    <property type="entry name" value="WLM_dom"/>
</dbReference>
<evidence type="ECO:0000256" key="2">
    <source>
        <dbReference type="ARBA" id="ARBA00023315"/>
    </source>
</evidence>
<dbReference type="InterPro" id="IPR000182">
    <property type="entry name" value="GNAT_dom"/>
</dbReference>
<evidence type="ECO:0000259" key="6">
    <source>
        <dbReference type="PROSITE" id="PS51397"/>
    </source>
</evidence>
<keyword evidence="1" id="KW-0808">Transferase</keyword>
<dbReference type="PROSITE" id="PS51397">
    <property type="entry name" value="WLM"/>
    <property type="match status" value="1"/>
</dbReference>
<dbReference type="PANTHER" id="PTHR43420">
    <property type="entry name" value="ACETYLTRANSFERASE"/>
    <property type="match status" value="1"/>
</dbReference>
<evidence type="ECO:0000256" key="3">
    <source>
        <dbReference type="SAM" id="MobiDB-lite"/>
    </source>
</evidence>
<evidence type="ECO:0000313" key="7">
    <source>
        <dbReference type="EMBL" id="CAE8726924.1"/>
    </source>
</evidence>
<gene>
    <name evidence="7" type="ORF">PGLA2088_LOCUS44643</name>
</gene>
<feature type="chain" id="PRO_5032693828" description="N-acetyltransferase domain-containing protein" evidence="4">
    <location>
        <begin position="20"/>
        <end position="637"/>
    </location>
</feature>
<feature type="signal peptide" evidence="4">
    <location>
        <begin position="1"/>
        <end position="19"/>
    </location>
</feature>
<proteinExistence type="predicted"/>
<dbReference type="CDD" id="cd04301">
    <property type="entry name" value="NAT_SF"/>
    <property type="match status" value="1"/>
</dbReference>
<sequence length="637" mass="67789">SVLSRAWNSFCALWGSVLCCTREGGPGVLQTPEQLSSYPGRDVPRFRPGWRPEPLGVTSASGNDSPAHHHQQQPQQQHTLGSDLCRGEKEAEKTRGGIPASGGVRLGLSSWLRTRRAEQLQEQHCGRNSAGSELPPQPPGAVAPATATATTGTTDLTRAPARATGTRKAAAPSAKSQPGTAAATQGTAKEAEAPATASADSVVSRPLQWLQAQRAATATPTAAVWREPAEAPSKRQRLTQPEAPTGGPEQLRAGLAALFPRATARHASGRSEVFLALRRAERAKPVLPMPLRPARHSDLAAIAASPAFFGPLDRHGRHDLERLPKVHVLVSNASEEAEVGDRRCPLAGYVSWDTVTLCDGSPTSAVRAELAALAVREDFRGHGLGRTLLAFTCWEALCAGALEVVLHVRPENTAARGLYESFGFRIRRINPSYYQGQPGLLMGLSLGLSEAAVLPATVPCTALVGQVAGVVVRANSETSWALLSRAVSEVAPVARSRCWPLRQLAELQLASRRSRGTVQAIRGLHTGDGWLAVAARLPPSGVSDGPLVEYTELLATLLHELAHFEEADHGPAFYLLLGQLVTECCGEDSLRADALRRRVELEELWPCRSRWLAGSQALWSSGGTAPLSALKLRAGDG</sequence>
<dbReference type="Proteomes" id="UP000626109">
    <property type="component" value="Unassembled WGS sequence"/>
</dbReference>
<feature type="compositionally biased region" description="Low complexity" evidence="3">
    <location>
        <begin position="142"/>
        <end position="161"/>
    </location>
</feature>
<comment type="caution">
    <text evidence="7">The sequence shown here is derived from an EMBL/GenBank/DDBJ whole genome shotgun (WGS) entry which is preliminary data.</text>
</comment>
<dbReference type="EMBL" id="CAJNNW010035301">
    <property type="protein sequence ID" value="CAE8726924.1"/>
    <property type="molecule type" value="Genomic_DNA"/>
</dbReference>
<evidence type="ECO:0000259" key="5">
    <source>
        <dbReference type="PROSITE" id="PS51186"/>
    </source>
</evidence>
<evidence type="ECO:0008006" key="9">
    <source>
        <dbReference type="Google" id="ProtNLM"/>
    </source>
</evidence>
<accession>A0A813LG83</accession>
<keyword evidence="4" id="KW-0732">Signal</keyword>
<name>A0A813LG83_POLGL</name>